<dbReference type="GO" id="GO:0006308">
    <property type="term" value="P:DNA catabolic process"/>
    <property type="evidence" value="ECO:0007669"/>
    <property type="project" value="UniProtKB-UniRule"/>
</dbReference>
<evidence type="ECO:0000313" key="8">
    <source>
        <dbReference type="EMBL" id="HEA20722.1"/>
    </source>
</evidence>
<accession>A0A831QQ45</accession>
<comment type="similarity">
    <text evidence="5">Belongs to the XseA family.</text>
</comment>
<evidence type="ECO:0000259" key="7">
    <source>
        <dbReference type="Pfam" id="PF13742"/>
    </source>
</evidence>
<dbReference type="Proteomes" id="UP000886191">
    <property type="component" value="Unassembled WGS sequence"/>
</dbReference>
<sequence>MPEQKEGLRIFSLQEVTKSIQKTIANRYQSAFWVKAEMNKLNLYERSGHCFPELVEKKDGKIIAEINAVLWRSDYQRVNSNFQKVLKEPLKDGIKILFSATVNFDPKFGLTLKISDIDPSYTLGDLEREKQDTLKKLQLEGIFTKNKVLQLPLLPQRIAIISVETSKGYADFINVFDAAHKRYGYTFFRLLFPSLLQGDNAARTIIAQLRKIKKVIRHFDVVAIVRGGGGDIGLSCYNDFNLAKAIAEFPIPVITGIGHSTNETVTELIAHENAITPTKLAEFLIQKFHDFSVPVQSAEENIGDLSQRIIRDAENKFTSEVKLLRSVTRNILDDNNNQVVRYVQSLSRQSRFRLSNEKSALTSAGADMMKGTYQFCTTEKQHISQISVSLQKDVQRQMERKHIHLKNLEKNLFHLNPQNVLNRGYSITQLNGKLLRSSMQLQVGDELTTTLQEGKVSSTVSNIDKP</sequence>
<evidence type="ECO:0000256" key="2">
    <source>
        <dbReference type="ARBA" id="ARBA00022722"/>
    </source>
</evidence>
<evidence type="ECO:0000256" key="3">
    <source>
        <dbReference type="ARBA" id="ARBA00022801"/>
    </source>
</evidence>
<comment type="catalytic activity">
    <reaction evidence="5">
        <text>Exonucleolytic cleavage in either 5'- to 3'- or 3'- to 5'-direction to yield nucleoside 5'-phosphates.</text>
        <dbReference type="EC" id="3.1.11.6"/>
    </reaction>
</comment>
<dbReference type="InterPro" id="IPR003753">
    <property type="entry name" value="Exonuc_VII_L"/>
</dbReference>
<gene>
    <name evidence="8" type="primary">xseA</name>
    <name evidence="8" type="ORF">ENH87_07365</name>
</gene>
<comment type="subcellular location">
    <subcellularLocation>
        <location evidence="5">Cytoplasm</location>
    </subcellularLocation>
</comment>
<evidence type="ECO:0000256" key="5">
    <source>
        <dbReference type="RuleBase" id="RU004355"/>
    </source>
</evidence>
<dbReference type="Pfam" id="PF02601">
    <property type="entry name" value="Exonuc_VII_L"/>
    <property type="match status" value="1"/>
</dbReference>
<proteinExistence type="inferred from homology"/>
<keyword evidence="1" id="KW-0963">Cytoplasm</keyword>
<organism evidence="8">
    <name type="scientific">Pricia antarctica</name>
    <dbReference type="NCBI Taxonomy" id="641691"/>
    <lineage>
        <taxon>Bacteria</taxon>
        <taxon>Pseudomonadati</taxon>
        <taxon>Bacteroidota</taxon>
        <taxon>Flavobacteriia</taxon>
        <taxon>Flavobacteriales</taxon>
        <taxon>Flavobacteriaceae</taxon>
        <taxon>Pricia</taxon>
    </lineage>
</organism>
<dbReference type="InterPro" id="IPR025824">
    <property type="entry name" value="OB-fold_nuc-bd_dom"/>
</dbReference>
<keyword evidence="3 5" id="KW-0378">Hydrolase</keyword>
<dbReference type="PANTHER" id="PTHR30008:SF0">
    <property type="entry name" value="EXODEOXYRIBONUCLEASE 7 LARGE SUBUNIT"/>
    <property type="match status" value="1"/>
</dbReference>
<dbReference type="EMBL" id="DRGL01000024">
    <property type="protein sequence ID" value="HEA20722.1"/>
    <property type="molecule type" value="Genomic_DNA"/>
</dbReference>
<dbReference type="GO" id="GO:0009318">
    <property type="term" value="C:exodeoxyribonuclease VII complex"/>
    <property type="evidence" value="ECO:0007669"/>
    <property type="project" value="UniProtKB-UniRule"/>
</dbReference>
<dbReference type="Pfam" id="PF13742">
    <property type="entry name" value="tRNA_anti_2"/>
    <property type="match status" value="1"/>
</dbReference>
<dbReference type="CDD" id="cd04489">
    <property type="entry name" value="ExoVII_LU_OBF"/>
    <property type="match status" value="1"/>
</dbReference>
<evidence type="ECO:0000259" key="6">
    <source>
        <dbReference type="Pfam" id="PF02601"/>
    </source>
</evidence>
<dbReference type="GO" id="GO:0005737">
    <property type="term" value="C:cytoplasm"/>
    <property type="evidence" value="ECO:0007669"/>
    <property type="project" value="UniProtKB-SubCell"/>
</dbReference>
<feature type="domain" description="Exonuclease VII large subunit C-terminal" evidence="6">
    <location>
        <begin position="143"/>
        <end position="458"/>
    </location>
</feature>
<dbReference type="GO" id="GO:0003676">
    <property type="term" value="F:nucleic acid binding"/>
    <property type="evidence" value="ECO:0007669"/>
    <property type="project" value="InterPro"/>
</dbReference>
<evidence type="ECO:0000256" key="1">
    <source>
        <dbReference type="ARBA" id="ARBA00022490"/>
    </source>
</evidence>
<reference evidence="8" key="1">
    <citation type="journal article" date="2020" name="mSystems">
        <title>Genome- and Community-Level Interaction Insights into Carbon Utilization and Element Cycling Functions of Hydrothermarchaeota in Hydrothermal Sediment.</title>
        <authorList>
            <person name="Zhou Z."/>
            <person name="Liu Y."/>
            <person name="Xu W."/>
            <person name="Pan J."/>
            <person name="Luo Z.H."/>
            <person name="Li M."/>
        </authorList>
    </citation>
    <scope>NUCLEOTIDE SEQUENCE [LARGE SCALE GENOMIC DNA]</scope>
    <source>
        <strain evidence="8">HyVt-345</strain>
    </source>
</reference>
<keyword evidence="4 5" id="KW-0269">Exonuclease</keyword>
<dbReference type="InterPro" id="IPR020579">
    <property type="entry name" value="Exonuc_VII_lsu_C"/>
</dbReference>
<dbReference type="PANTHER" id="PTHR30008">
    <property type="entry name" value="EXODEOXYRIBONUCLEASE 7 LARGE SUBUNIT"/>
    <property type="match status" value="1"/>
</dbReference>
<evidence type="ECO:0000256" key="4">
    <source>
        <dbReference type="ARBA" id="ARBA00022839"/>
    </source>
</evidence>
<dbReference type="GO" id="GO:0008855">
    <property type="term" value="F:exodeoxyribonuclease VII activity"/>
    <property type="evidence" value="ECO:0007669"/>
    <property type="project" value="UniProtKB-UniRule"/>
</dbReference>
<comment type="caution">
    <text evidence="8">The sequence shown here is derived from an EMBL/GenBank/DDBJ whole genome shotgun (WGS) entry which is preliminary data.</text>
</comment>
<feature type="domain" description="OB-fold nucleic acid binding" evidence="7">
    <location>
        <begin position="11"/>
        <end position="117"/>
    </location>
</feature>
<name>A0A831QQ45_9FLAO</name>
<keyword evidence="2 5" id="KW-0540">Nuclease</keyword>
<protein>
    <recommendedName>
        <fullName evidence="5">Exodeoxyribonuclease 7 large subunit</fullName>
        <ecNumber evidence="5">3.1.11.6</ecNumber>
    </recommendedName>
</protein>
<dbReference type="NCBIfam" id="TIGR00237">
    <property type="entry name" value="xseA"/>
    <property type="match status" value="1"/>
</dbReference>
<dbReference type="AlphaFoldDB" id="A0A831QQ45"/>
<dbReference type="EC" id="3.1.11.6" evidence="5"/>